<evidence type="ECO:0000313" key="1">
    <source>
        <dbReference type="EMBL" id="KAI5674594.1"/>
    </source>
</evidence>
<accession>A0ACC0BPQ6</accession>
<evidence type="ECO:0000313" key="2">
    <source>
        <dbReference type="Proteomes" id="UP001060085"/>
    </source>
</evidence>
<name>A0ACC0BPQ6_CATRO</name>
<gene>
    <name evidence="1" type="ORF">M9H77_14958</name>
</gene>
<keyword evidence="2" id="KW-1185">Reference proteome</keyword>
<dbReference type="EMBL" id="CM044703">
    <property type="protein sequence ID" value="KAI5674594.1"/>
    <property type="molecule type" value="Genomic_DNA"/>
</dbReference>
<comment type="caution">
    <text evidence="1">The sequence shown here is derived from an EMBL/GenBank/DDBJ whole genome shotgun (WGS) entry which is preliminary data.</text>
</comment>
<organism evidence="1 2">
    <name type="scientific">Catharanthus roseus</name>
    <name type="common">Madagascar periwinkle</name>
    <name type="synonym">Vinca rosea</name>
    <dbReference type="NCBI Taxonomy" id="4058"/>
    <lineage>
        <taxon>Eukaryota</taxon>
        <taxon>Viridiplantae</taxon>
        <taxon>Streptophyta</taxon>
        <taxon>Embryophyta</taxon>
        <taxon>Tracheophyta</taxon>
        <taxon>Spermatophyta</taxon>
        <taxon>Magnoliopsida</taxon>
        <taxon>eudicotyledons</taxon>
        <taxon>Gunneridae</taxon>
        <taxon>Pentapetalae</taxon>
        <taxon>asterids</taxon>
        <taxon>lamiids</taxon>
        <taxon>Gentianales</taxon>
        <taxon>Apocynaceae</taxon>
        <taxon>Rauvolfioideae</taxon>
        <taxon>Vinceae</taxon>
        <taxon>Catharanthinae</taxon>
        <taxon>Catharanthus</taxon>
    </lineage>
</organism>
<dbReference type="Proteomes" id="UP001060085">
    <property type="component" value="Linkage Group LG03"/>
</dbReference>
<sequence length="355" mass="39727">MSSNNNILSMVEAKLPPGFRFHPRDEELICDYLMKKVVGGGGGCDEDQVQRYPGVRMVEVDLNKSEPWEIPESACVGGKEWYFYSQRDRKYSSGLRTNRATATGYWKATGKDRAVFRKAKLVGMRKTLVFYQGRAPKGRKTDWVMHEFRLQGSSLSSSSSSIHRIIKEEDWVLCRVFFKNREILPKQQLVNGAVVHGGDHHDIICSSLPPLMDPYINFTQTHNNNNNNNNETNEQVPCFSIFTPADQISISSSSSSSCQPFSYLMASNTSTYDPNLISNIMVPNFGGNLPEEFGGNKTVVVRAVLNELTKMEQNNNNLNNPLITAVKSSPSFGEAAASSDSYLSEAALSTMWNQY</sequence>
<protein>
    <submittedName>
        <fullName evidence="1">Uncharacterized protein</fullName>
    </submittedName>
</protein>
<reference evidence="2" key="1">
    <citation type="journal article" date="2023" name="Nat. Plants">
        <title>Single-cell RNA sequencing provides a high-resolution roadmap for understanding the multicellular compartmentation of specialized metabolism.</title>
        <authorList>
            <person name="Sun S."/>
            <person name="Shen X."/>
            <person name="Li Y."/>
            <person name="Li Y."/>
            <person name="Wang S."/>
            <person name="Li R."/>
            <person name="Zhang H."/>
            <person name="Shen G."/>
            <person name="Guo B."/>
            <person name="Wei J."/>
            <person name="Xu J."/>
            <person name="St-Pierre B."/>
            <person name="Chen S."/>
            <person name="Sun C."/>
        </authorList>
    </citation>
    <scope>NUCLEOTIDE SEQUENCE [LARGE SCALE GENOMIC DNA]</scope>
</reference>
<proteinExistence type="predicted"/>